<dbReference type="EMBL" id="CP003643">
    <property type="protein sequence ID" value="AFZ28415.1"/>
    <property type="molecule type" value="Genomic_DNA"/>
</dbReference>
<evidence type="ECO:0000313" key="1">
    <source>
        <dbReference type="EMBL" id="AFZ28415.1"/>
    </source>
</evidence>
<name>K9X709_9NOST</name>
<protein>
    <submittedName>
        <fullName evidence="1">Uncharacterized protein</fullName>
    </submittedName>
</protein>
<dbReference type="HOGENOM" id="CLU_3182765_0_0_3"/>
<dbReference type="KEGG" id="csg:Cylst_6651"/>
<geneLocation type="plasmid" evidence="1 2">
    <name>pCYLST.01</name>
</geneLocation>
<accession>K9X709</accession>
<organism evidence="1 2">
    <name type="scientific">Cylindrospermum stagnale PCC 7417</name>
    <dbReference type="NCBI Taxonomy" id="56107"/>
    <lineage>
        <taxon>Bacteria</taxon>
        <taxon>Bacillati</taxon>
        <taxon>Cyanobacteriota</taxon>
        <taxon>Cyanophyceae</taxon>
        <taxon>Nostocales</taxon>
        <taxon>Nostocaceae</taxon>
        <taxon>Cylindrospermum</taxon>
    </lineage>
</organism>
<proteinExistence type="predicted"/>
<keyword evidence="2" id="KW-1185">Reference proteome</keyword>
<sequence length="46" mass="5211">MAHFMVHILAQVMVQVIFTSVFSMSCHNTTDKITDLGYVQLFGVIH</sequence>
<evidence type="ECO:0000313" key="2">
    <source>
        <dbReference type="Proteomes" id="UP000010475"/>
    </source>
</evidence>
<dbReference type="AlphaFoldDB" id="K9X709"/>
<reference evidence="1 2" key="1">
    <citation type="submission" date="2012-06" db="EMBL/GenBank/DDBJ databases">
        <title>Noncontiguous Finished plasmid 1 of genome of Cylindrospermum stagnale PCC 7417.</title>
        <authorList>
            <consortium name="US DOE Joint Genome Institute"/>
            <person name="Gugger M."/>
            <person name="Coursin T."/>
            <person name="Rippka R."/>
            <person name="Tandeau De Marsac N."/>
            <person name="Huntemann M."/>
            <person name="Wei C.-L."/>
            <person name="Han J."/>
            <person name="Detter J.C."/>
            <person name="Han C."/>
            <person name="Tapia R."/>
            <person name="Davenport K."/>
            <person name="Daligault H."/>
            <person name="Erkkila T."/>
            <person name="Gu W."/>
            <person name="Munk A.C.C."/>
            <person name="Teshima H."/>
            <person name="Xu Y."/>
            <person name="Chain P."/>
            <person name="Chen A."/>
            <person name="Krypides N."/>
            <person name="Mavromatis K."/>
            <person name="Markowitz V."/>
            <person name="Szeto E."/>
            <person name="Ivanova N."/>
            <person name="Mikhailova N."/>
            <person name="Ovchinnikova G."/>
            <person name="Pagani I."/>
            <person name="Pati A."/>
            <person name="Goodwin L."/>
            <person name="Peters L."/>
            <person name="Pitluck S."/>
            <person name="Woyke T."/>
            <person name="Kerfeld C."/>
        </authorList>
    </citation>
    <scope>NUCLEOTIDE SEQUENCE [LARGE SCALE GENOMIC DNA]</scope>
    <source>
        <strain evidence="1 2">PCC 7417</strain>
        <plasmid evidence="2">Plasmid pCYLST.01</plasmid>
    </source>
</reference>
<keyword evidence="1" id="KW-0614">Plasmid</keyword>
<gene>
    <name evidence="1" type="ORF">Cylst_6651</name>
</gene>
<dbReference type="Proteomes" id="UP000010475">
    <property type="component" value="Plasmid pCYLST.01"/>
</dbReference>